<organism evidence="4 5">
    <name type="scientific">Hymenobacter montanus</name>
    <dbReference type="NCBI Taxonomy" id="2771359"/>
    <lineage>
        <taxon>Bacteria</taxon>
        <taxon>Pseudomonadati</taxon>
        <taxon>Bacteroidota</taxon>
        <taxon>Cytophagia</taxon>
        <taxon>Cytophagales</taxon>
        <taxon>Hymenobacteraceae</taxon>
        <taxon>Hymenobacter</taxon>
    </lineage>
</organism>
<dbReference type="Gene3D" id="2.60.120.200">
    <property type="match status" value="1"/>
</dbReference>
<dbReference type="GO" id="GO:0004553">
    <property type="term" value="F:hydrolase activity, hydrolyzing O-glycosyl compounds"/>
    <property type="evidence" value="ECO:0007669"/>
    <property type="project" value="UniProtKB-ARBA"/>
</dbReference>
<dbReference type="Proteomes" id="UP000612233">
    <property type="component" value="Unassembled WGS sequence"/>
</dbReference>
<feature type="domain" description="LamG-like jellyroll fold" evidence="3">
    <location>
        <begin position="41"/>
        <end position="178"/>
    </location>
</feature>
<keyword evidence="5" id="KW-1185">Reference proteome</keyword>
<keyword evidence="2" id="KW-1015">Disulfide bond</keyword>
<proteinExistence type="predicted"/>
<dbReference type="Pfam" id="PF13585">
    <property type="entry name" value="CHU_C"/>
    <property type="match status" value="1"/>
</dbReference>
<accession>A0A927GJ49</accession>
<reference evidence="4" key="1">
    <citation type="submission" date="2020-09" db="EMBL/GenBank/DDBJ databases">
        <authorList>
            <person name="Kim M.K."/>
        </authorList>
    </citation>
    <scope>NUCLEOTIDE SEQUENCE</scope>
    <source>
        <strain evidence="4">BT664</strain>
    </source>
</reference>
<evidence type="ECO:0000256" key="2">
    <source>
        <dbReference type="ARBA" id="ARBA00023157"/>
    </source>
</evidence>
<name>A0A927GJ49_9BACT</name>
<evidence type="ECO:0000259" key="3">
    <source>
        <dbReference type="SMART" id="SM00560"/>
    </source>
</evidence>
<sequence>MMLILPNKTIGQSLPGSGNCLTFNGSSTYINCGTADRGIISDLTVEAWIKTTSSVGQFAVTKYSNSFFSESGFEFGTNNGRAVLFGRVRVGEYLSSGFSSTLVNDGRWHHIAGQVAGNVWRIYVDGVLENSTTYNNYVVGDLRTPEPLTIGTYTYLNNLYFAGEIDEVRVWRTARTEAQIRDNMCQKFATVPADLVAYYQFDQANGNVAVDRGSVPTPGTLLNFPAAANWHLSGAPLGDVSASLYQNTWPASSRIRLITSTGDSAIVSNLPAQTRGVHLYAVNTAPTIAPADAAIPSYVGVFTTASSTPDVTFSLRLRPATGPACRNAFRRTSNELPWTLPAQPPITATSLLVQNTSYRSEHILTAGTTIAAAIEGDSVLCAGTSTELRVVAPSGVNFLWNTGATTANLPNVGPGTYTVTVSASSGCSRVLRRTVRTISLPVLAITGDSLICAGASTSLTANATGATAYRWNTGATTATIRINQVGTYSVTATYGTGCTISARRTVRAISLPMLAITGDSLICAGASTSLTANAPGATAYRWSTGATTATVLIGQAGTYSVTATYGTGCTISARRTVRENAVAAPRAFTLGADTTLCEGDQLRLQGPVGPDLRYQWSDGTTSRQLVVQTAGRYTLRVLTACGEQSAARSVAVRSCLQIPNIVTANADGHNDFFAVQGLQGEGWALDVYNRWGRAVWQTANYHNDWGNNAAPGLYYVLLRRPATGYLYKGWVEVVL</sequence>
<evidence type="ECO:0000313" key="5">
    <source>
        <dbReference type="Proteomes" id="UP000612233"/>
    </source>
</evidence>
<gene>
    <name evidence="4" type="ORF">IC235_09075</name>
</gene>
<dbReference type="InterPro" id="IPR006558">
    <property type="entry name" value="LamG-like"/>
</dbReference>
<dbReference type="Pfam" id="PF13385">
    <property type="entry name" value="Laminin_G_3"/>
    <property type="match status" value="1"/>
</dbReference>
<keyword evidence="1" id="KW-0732">Signal</keyword>
<dbReference type="InterPro" id="IPR013320">
    <property type="entry name" value="ConA-like_dom_sf"/>
</dbReference>
<dbReference type="SMART" id="SM00560">
    <property type="entry name" value="LamGL"/>
    <property type="match status" value="1"/>
</dbReference>
<evidence type="ECO:0000313" key="4">
    <source>
        <dbReference type="EMBL" id="MBD2768040.1"/>
    </source>
</evidence>
<dbReference type="SUPFAM" id="SSF49899">
    <property type="entry name" value="Concanavalin A-like lectins/glucanases"/>
    <property type="match status" value="1"/>
</dbReference>
<protein>
    <submittedName>
        <fullName evidence="4">Gliding motility-associated C-terminal domain-containing protein</fullName>
    </submittedName>
</protein>
<comment type="caution">
    <text evidence="4">The sequence shown here is derived from an EMBL/GenBank/DDBJ whole genome shotgun (WGS) entry which is preliminary data.</text>
</comment>
<dbReference type="GO" id="GO:0005975">
    <property type="term" value="P:carbohydrate metabolic process"/>
    <property type="evidence" value="ECO:0007669"/>
    <property type="project" value="UniProtKB-ARBA"/>
</dbReference>
<dbReference type="AlphaFoldDB" id="A0A927GJ49"/>
<evidence type="ECO:0000256" key="1">
    <source>
        <dbReference type="ARBA" id="ARBA00022729"/>
    </source>
</evidence>
<dbReference type="EMBL" id="JACXAD010000008">
    <property type="protein sequence ID" value="MBD2768040.1"/>
    <property type="molecule type" value="Genomic_DNA"/>
</dbReference>